<dbReference type="GO" id="GO:0004735">
    <property type="term" value="F:pyrroline-5-carboxylate reductase activity"/>
    <property type="evidence" value="ECO:0007669"/>
    <property type="project" value="UniProtKB-UniRule"/>
</dbReference>
<dbReference type="UniPathway" id="UPA00098">
    <property type="reaction ID" value="UER00361"/>
</dbReference>
<reference evidence="10 11" key="1">
    <citation type="submission" date="2019-06" db="EMBL/GenBank/DDBJ databases">
        <title>Quisquiliibacterium sp. nov., isolated from a maize field.</title>
        <authorList>
            <person name="Lin S.-Y."/>
            <person name="Tsai C.-F."/>
            <person name="Young C.-C."/>
        </authorList>
    </citation>
    <scope>NUCLEOTIDE SEQUENCE [LARGE SCALE GENOMIC DNA]</scope>
    <source>
        <strain evidence="10 11">CC-CFT501</strain>
    </source>
</reference>
<dbReference type="EMBL" id="VDUY01000001">
    <property type="protein sequence ID" value="TXL68266.1"/>
    <property type="molecule type" value="Genomic_DNA"/>
</dbReference>
<evidence type="ECO:0000313" key="10">
    <source>
        <dbReference type="EMBL" id="TXL68266.1"/>
    </source>
</evidence>
<dbReference type="Gene3D" id="1.10.3730.10">
    <property type="entry name" value="ProC C-terminal domain-like"/>
    <property type="match status" value="1"/>
</dbReference>
<proteinExistence type="inferred from homology"/>
<evidence type="ECO:0000259" key="9">
    <source>
        <dbReference type="Pfam" id="PF14748"/>
    </source>
</evidence>
<comment type="caution">
    <text evidence="10">The sequence shown here is derived from an EMBL/GenBank/DDBJ whole genome shotgun (WGS) entry which is preliminary data.</text>
</comment>
<evidence type="ECO:0000259" key="8">
    <source>
        <dbReference type="Pfam" id="PF03807"/>
    </source>
</evidence>
<dbReference type="FunFam" id="1.10.3730.10:FF:000001">
    <property type="entry name" value="Pyrroline-5-carboxylate reductase"/>
    <property type="match status" value="1"/>
</dbReference>
<comment type="subcellular location">
    <subcellularLocation>
        <location evidence="4">Cytoplasm</location>
    </subcellularLocation>
</comment>
<dbReference type="PROSITE" id="PS00521">
    <property type="entry name" value="P5CR"/>
    <property type="match status" value="1"/>
</dbReference>
<keyword evidence="4 7" id="KW-0028">Amino-acid biosynthesis</keyword>
<comment type="function">
    <text evidence="4">Catalyzes the reduction of 1-pyrroline-5-carboxylate (PCA) to L-proline.</text>
</comment>
<keyword evidence="3 4" id="KW-0560">Oxidoreductase</keyword>
<dbReference type="InterPro" id="IPR000304">
    <property type="entry name" value="Pyrroline-COOH_reductase"/>
</dbReference>
<keyword evidence="11" id="KW-1185">Reference proteome</keyword>
<dbReference type="HAMAP" id="MF_01925">
    <property type="entry name" value="P5C_reductase"/>
    <property type="match status" value="1"/>
</dbReference>
<dbReference type="Pfam" id="PF03807">
    <property type="entry name" value="F420_oxidored"/>
    <property type="match status" value="1"/>
</dbReference>
<dbReference type="NCBIfam" id="TIGR00112">
    <property type="entry name" value="proC"/>
    <property type="match status" value="1"/>
</dbReference>
<dbReference type="InterPro" id="IPR053790">
    <property type="entry name" value="P5CR-like_CS"/>
</dbReference>
<dbReference type="PANTHER" id="PTHR11645:SF0">
    <property type="entry name" value="PYRROLINE-5-CARBOXYLATE REDUCTASE 3"/>
    <property type="match status" value="1"/>
</dbReference>
<dbReference type="PANTHER" id="PTHR11645">
    <property type="entry name" value="PYRROLINE-5-CARBOXYLATE REDUCTASE"/>
    <property type="match status" value="1"/>
</dbReference>
<dbReference type="Gene3D" id="3.40.50.720">
    <property type="entry name" value="NAD(P)-binding Rossmann-like Domain"/>
    <property type="match status" value="1"/>
</dbReference>
<dbReference type="InterPro" id="IPR028939">
    <property type="entry name" value="P5C_Rdtase_cat_N"/>
</dbReference>
<evidence type="ECO:0000256" key="3">
    <source>
        <dbReference type="ARBA" id="ARBA00023002"/>
    </source>
</evidence>
<evidence type="ECO:0000313" key="11">
    <source>
        <dbReference type="Proteomes" id="UP000321548"/>
    </source>
</evidence>
<dbReference type="SUPFAM" id="SSF48179">
    <property type="entry name" value="6-phosphogluconate dehydrogenase C-terminal domain-like"/>
    <property type="match status" value="1"/>
</dbReference>
<comment type="catalytic activity">
    <reaction evidence="4 7">
        <text>L-proline + NADP(+) = (S)-1-pyrroline-5-carboxylate + NADPH + 2 H(+)</text>
        <dbReference type="Rhea" id="RHEA:14109"/>
        <dbReference type="ChEBI" id="CHEBI:15378"/>
        <dbReference type="ChEBI" id="CHEBI:17388"/>
        <dbReference type="ChEBI" id="CHEBI:57783"/>
        <dbReference type="ChEBI" id="CHEBI:58349"/>
        <dbReference type="ChEBI" id="CHEBI:60039"/>
        <dbReference type="EC" id="1.5.1.2"/>
    </reaction>
</comment>
<evidence type="ECO:0000256" key="1">
    <source>
        <dbReference type="ARBA" id="ARBA00005525"/>
    </source>
</evidence>
<comment type="pathway">
    <text evidence="4 7">Amino-acid biosynthesis; L-proline biosynthesis; L-proline from L-glutamate 5-semialdehyde: step 1/1.</text>
</comment>
<comment type="catalytic activity">
    <reaction evidence="4">
        <text>L-proline + NAD(+) = (S)-1-pyrroline-5-carboxylate + NADH + 2 H(+)</text>
        <dbReference type="Rhea" id="RHEA:14105"/>
        <dbReference type="ChEBI" id="CHEBI:15378"/>
        <dbReference type="ChEBI" id="CHEBI:17388"/>
        <dbReference type="ChEBI" id="CHEBI:57540"/>
        <dbReference type="ChEBI" id="CHEBI:57945"/>
        <dbReference type="ChEBI" id="CHEBI:60039"/>
        <dbReference type="EC" id="1.5.1.2"/>
    </reaction>
</comment>
<accession>A0A5C8P3N2</accession>
<feature type="binding site" evidence="6">
    <location>
        <begin position="6"/>
        <end position="11"/>
    </location>
    <ligand>
        <name>NADP(+)</name>
        <dbReference type="ChEBI" id="CHEBI:58349"/>
    </ligand>
</feature>
<keyword evidence="4 7" id="KW-0641">Proline biosynthesis</keyword>
<keyword evidence="4" id="KW-0963">Cytoplasm</keyword>
<sequence>MKMLFIGGGNMAAALIGGLIARGTSAADILVADPSEAQRESLSARFGVAAVPAADAATIGASGLILLAVKPQQMREAVGALAPAIAGQLVISVAAGIRAVDLARWLGGHRRIVRAMPNTPALIGQGVTGLAAPADLASGDRALAERILGAVGTTVWVDDESKLDAVTAISGSGPAYVFLFIEALEAAAVKLGLNPEQARALAQGTVAGAAQLAAQSSEPPATLRERVTSKGGTTAAALAEFEAAGLRELVTRATRAAERRSVELGDEFGRA</sequence>
<dbReference type="RefSeq" id="WP_147702407.1">
    <property type="nucleotide sequence ID" value="NZ_VDUY01000001.1"/>
</dbReference>
<gene>
    <name evidence="4" type="primary">proC</name>
    <name evidence="10" type="ORF">FHP08_00795</name>
</gene>
<dbReference type="InterPro" id="IPR008927">
    <property type="entry name" value="6-PGluconate_DH-like_C_sf"/>
</dbReference>
<keyword evidence="2 4" id="KW-0521">NADP</keyword>
<feature type="binding site" evidence="6">
    <location>
        <begin position="68"/>
        <end position="71"/>
    </location>
    <ligand>
        <name>NADP(+)</name>
        <dbReference type="ChEBI" id="CHEBI:58349"/>
    </ligand>
</feature>
<evidence type="ECO:0000256" key="7">
    <source>
        <dbReference type="RuleBase" id="RU003903"/>
    </source>
</evidence>
<dbReference type="InterPro" id="IPR029036">
    <property type="entry name" value="P5CR_dimer"/>
</dbReference>
<organism evidence="10 11">
    <name type="scientific">Zeimonas arvi</name>
    <dbReference type="NCBI Taxonomy" id="2498847"/>
    <lineage>
        <taxon>Bacteria</taxon>
        <taxon>Pseudomonadati</taxon>
        <taxon>Pseudomonadota</taxon>
        <taxon>Betaproteobacteria</taxon>
        <taxon>Burkholderiales</taxon>
        <taxon>Burkholderiaceae</taxon>
        <taxon>Zeimonas</taxon>
    </lineage>
</organism>
<comment type="similarity">
    <text evidence="1 4 7">Belongs to the pyrroline-5-carboxylate reductase family.</text>
</comment>
<dbReference type="OrthoDB" id="9805754at2"/>
<dbReference type="GO" id="GO:0005737">
    <property type="term" value="C:cytoplasm"/>
    <property type="evidence" value="ECO:0007669"/>
    <property type="project" value="UniProtKB-SubCell"/>
</dbReference>
<dbReference type="Pfam" id="PF14748">
    <property type="entry name" value="P5CR_dimer"/>
    <property type="match status" value="1"/>
</dbReference>
<name>A0A5C8P3N2_9BURK</name>
<evidence type="ECO:0000256" key="5">
    <source>
        <dbReference type="NCBIfam" id="TIGR00112"/>
    </source>
</evidence>
<evidence type="ECO:0000256" key="6">
    <source>
        <dbReference type="PIRSR" id="PIRSR000193-1"/>
    </source>
</evidence>
<dbReference type="PIRSF" id="PIRSF000193">
    <property type="entry name" value="Pyrrol-5-carb_rd"/>
    <property type="match status" value="1"/>
</dbReference>
<evidence type="ECO:0000256" key="4">
    <source>
        <dbReference type="HAMAP-Rule" id="MF_01925"/>
    </source>
</evidence>
<dbReference type="EC" id="1.5.1.2" evidence="4 5"/>
<dbReference type="SUPFAM" id="SSF51735">
    <property type="entry name" value="NAD(P)-binding Rossmann-fold domains"/>
    <property type="match status" value="1"/>
</dbReference>
<feature type="domain" description="Pyrroline-5-carboxylate reductase catalytic N-terminal" evidence="8">
    <location>
        <begin position="4"/>
        <end position="96"/>
    </location>
</feature>
<feature type="domain" description="Pyrroline-5-carboxylate reductase dimerisation" evidence="9">
    <location>
        <begin position="160"/>
        <end position="264"/>
    </location>
</feature>
<dbReference type="GO" id="GO:0055129">
    <property type="term" value="P:L-proline biosynthetic process"/>
    <property type="evidence" value="ECO:0007669"/>
    <property type="project" value="UniProtKB-UniRule"/>
</dbReference>
<evidence type="ECO:0000256" key="2">
    <source>
        <dbReference type="ARBA" id="ARBA00022857"/>
    </source>
</evidence>
<dbReference type="Proteomes" id="UP000321548">
    <property type="component" value="Unassembled WGS sequence"/>
</dbReference>
<protein>
    <recommendedName>
        <fullName evidence="4 5">Pyrroline-5-carboxylate reductase</fullName>
        <shortName evidence="4">P5C reductase</shortName>
        <shortName evidence="4">P5CR</shortName>
        <ecNumber evidence="4 5">1.5.1.2</ecNumber>
    </recommendedName>
    <alternativeName>
        <fullName evidence="4">PCA reductase</fullName>
    </alternativeName>
</protein>
<dbReference type="AlphaFoldDB" id="A0A5C8P3N2"/>
<dbReference type="InterPro" id="IPR036291">
    <property type="entry name" value="NAD(P)-bd_dom_sf"/>
</dbReference>